<organism evidence="3 4">
    <name type="scientific">Cucurbita maxima</name>
    <name type="common">Pumpkin</name>
    <name type="synonym">Winter squash</name>
    <dbReference type="NCBI Taxonomy" id="3661"/>
    <lineage>
        <taxon>Eukaryota</taxon>
        <taxon>Viridiplantae</taxon>
        <taxon>Streptophyta</taxon>
        <taxon>Embryophyta</taxon>
        <taxon>Tracheophyta</taxon>
        <taxon>Spermatophyta</taxon>
        <taxon>Magnoliopsida</taxon>
        <taxon>eudicotyledons</taxon>
        <taxon>Gunneridae</taxon>
        <taxon>Pentapetalae</taxon>
        <taxon>rosids</taxon>
        <taxon>fabids</taxon>
        <taxon>Cucurbitales</taxon>
        <taxon>Cucurbitaceae</taxon>
        <taxon>Cucurbiteae</taxon>
        <taxon>Cucurbita</taxon>
    </lineage>
</organism>
<dbReference type="InterPro" id="IPR015404">
    <property type="entry name" value="Vps5_C"/>
</dbReference>
<dbReference type="SUPFAM" id="SSF103657">
    <property type="entry name" value="BAR/IMD domain-like"/>
    <property type="match status" value="1"/>
</dbReference>
<dbReference type="CDD" id="cd06859">
    <property type="entry name" value="PX_SNX1_2_like"/>
    <property type="match status" value="1"/>
</dbReference>
<gene>
    <name evidence="4" type="primary">LOC111478062</name>
</gene>
<reference evidence="4" key="1">
    <citation type="submission" date="2025-08" db="UniProtKB">
        <authorList>
            <consortium name="RefSeq"/>
        </authorList>
    </citation>
    <scope>IDENTIFICATION</scope>
    <source>
        <tissue evidence="4">Young leaves</tissue>
    </source>
</reference>
<sequence length="400" mass="45800">MEQERSIPSSLLSPRSPSSQPCLSVSVTDPVKLGNGVQAYISYRVITKTNFPEYQGPEKIVIRRYSDFVWLHDRLFEKYKGIFIPFIPEKNAVEKFRFSAEFIEMRRQALDIFVNQIASHHELQKSEDLRTFLQVEEETMERLRSHDSGIFKKKPADLMQLFKGVQSKVSDIVLGKEKPVEESNPEYEKLKHYIFELENHLTEAQKHAFRLVKRHRELGQALSDFGKAAKLLGACEEKAVGKGFSELGAKSEMLSIKLQKEAHELLLNFEEPLKDYIRAVQSIKATIAERANAFRQQCELAETTKLKEINLDRLVLVRSDKAAEAEVEYKELKAASEEATKRFETIVALMNQEIIRFQEQKTLDMGLAFHEFAKGQAHLANGVADAWRSLLPKLEALSVS</sequence>
<dbReference type="InterPro" id="IPR027267">
    <property type="entry name" value="AH/BAR_dom_sf"/>
</dbReference>
<dbReference type="InterPro" id="IPR036871">
    <property type="entry name" value="PX_dom_sf"/>
</dbReference>
<keyword evidence="3" id="KW-1185">Reference proteome</keyword>
<evidence type="ECO:0000256" key="1">
    <source>
        <dbReference type="SAM" id="MobiDB-lite"/>
    </source>
</evidence>
<dbReference type="KEGG" id="cmax:111478062"/>
<dbReference type="Pfam" id="PF00787">
    <property type="entry name" value="PX"/>
    <property type="match status" value="1"/>
</dbReference>
<dbReference type="GO" id="GO:0005768">
    <property type="term" value="C:endosome"/>
    <property type="evidence" value="ECO:0007669"/>
    <property type="project" value="TreeGrafter"/>
</dbReference>
<accession>A0A6J1IJR6</accession>
<dbReference type="PANTHER" id="PTHR10555">
    <property type="entry name" value="SORTING NEXIN"/>
    <property type="match status" value="1"/>
</dbReference>
<proteinExistence type="predicted"/>
<dbReference type="OrthoDB" id="5227681at2759"/>
<dbReference type="Gene3D" id="3.30.1520.10">
    <property type="entry name" value="Phox-like domain"/>
    <property type="match status" value="1"/>
</dbReference>
<dbReference type="GO" id="GO:0016020">
    <property type="term" value="C:membrane"/>
    <property type="evidence" value="ECO:0007669"/>
    <property type="project" value="UniProtKB-ARBA"/>
</dbReference>
<name>A0A6J1IJR6_CUCMA</name>
<dbReference type="GeneID" id="111478062"/>
<evidence type="ECO:0000313" key="4">
    <source>
        <dbReference type="RefSeq" id="XP_022977912.1"/>
    </source>
</evidence>
<dbReference type="PROSITE" id="PS50195">
    <property type="entry name" value="PX"/>
    <property type="match status" value="1"/>
</dbReference>
<dbReference type="SUPFAM" id="SSF64268">
    <property type="entry name" value="PX domain"/>
    <property type="match status" value="1"/>
</dbReference>
<dbReference type="GO" id="GO:0035091">
    <property type="term" value="F:phosphatidylinositol binding"/>
    <property type="evidence" value="ECO:0007669"/>
    <property type="project" value="InterPro"/>
</dbReference>
<dbReference type="Gene3D" id="1.20.1270.60">
    <property type="entry name" value="Arfaptin homology (AH) domain/BAR domain"/>
    <property type="match status" value="1"/>
</dbReference>
<protein>
    <submittedName>
        <fullName evidence="4">Sorting nexin 1-like isoform X1</fullName>
    </submittedName>
</protein>
<dbReference type="RefSeq" id="XP_022977912.1">
    <property type="nucleotide sequence ID" value="XM_023122144.1"/>
</dbReference>
<feature type="region of interest" description="Disordered" evidence="1">
    <location>
        <begin position="1"/>
        <end position="21"/>
    </location>
</feature>
<dbReference type="AlphaFoldDB" id="A0A6J1IJR6"/>
<dbReference type="FunFam" id="3.30.1520.10:FF:000028">
    <property type="entry name" value="sorting nexin 1 isoform X2"/>
    <property type="match status" value="1"/>
</dbReference>
<evidence type="ECO:0000259" key="2">
    <source>
        <dbReference type="PROSITE" id="PS50195"/>
    </source>
</evidence>
<dbReference type="FunFam" id="1.20.1270.60:FF:000044">
    <property type="entry name" value="Sorting nexin 1"/>
    <property type="match status" value="1"/>
</dbReference>
<dbReference type="PANTHER" id="PTHR10555:SF170">
    <property type="entry name" value="FI18122P1"/>
    <property type="match status" value="1"/>
</dbReference>
<dbReference type="SMART" id="SM00312">
    <property type="entry name" value="PX"/>
    <property type="match status" value="1"/>
</dbReference>
<dbReference type="CDD" id="cd07596">
    <property type="entry name" value="BAR_SNX"/>
    <property type="match status" value="1"/>
</dbReference>
<dbReference type="Proteomes" id="UP000504608">
    <property type="component" value="Unplaced"/>
</dbReference>
<feature type="domain" description="PX" evidence="2">
    <location>
        <begin position="21"/>
        <end position="140"/>
    </location>
</feature>
<dbReference type="InterPro" id="IPR001683">
    <property type="entry name" value="PX_dom"/>
</dbReference>
<evidence type="ECO:0000313" key="3">
    <source>
        <dbReference type="Proteomes" id="UP000504608"/>
    </source>
</evidence>
<dbReference type="Pfam" id="PF09325">
    <property type="entry name" value="Vps5"/>
    <property type="match status" value="1"/>
</dbReference>